<dbReference type="AlphaFoldDB" id="A0A024VV95"/>
<evidence type="ECO:0000313" key="3">
    <source>
        <dbReference type="Proteomes" id="UP000030656"/>
    </source>
</evidence>
<feature type="compositionally biased region" description="Basic and acidic residues" evidence="1">
    <location>
        <begin position="99"/>
        <end position="110"/>
    </location>
</feature>
<name>A0A024VV95_PLAFA</name>
<dbReference type="EMBL" id="KI927824">
    <property type="protein sequence ID" value="ETW31806.1"/>
    <property type="molecule type" value="Genomic_DNA"/>
</dbReference>
<accession>A0A024VV95</accession>
<proteinExistence type="predicted"/>
<reference evidence="2 3" key="2">
    <citation type="submission" date="2013-02" db="EMBL/GenBank/DDBJ databases">
        <title>The Genome Sequence of Plasmodium falciparum FCH/4.</title>
        <authorList>
            <consortium name="The Broad Institute Genome Sequencing Platform"/>
            <consortium name="The Broad Institute Genome Sequencing Center for Infectious Disease"/>
            <person name="Neafsey D."/>
            <person name="Cheeseman I."/>
            <person name="Volkman S."/>
            <person name="Adams J."/>
            <person name="Walker B."/>
            <person name="Young S.K."/>
            <person name="Zeng Q."/>
            <person name="Gargeya S."/>
            <person name="Fitzgerald M."/>
            <person name="Haas B."/>
            <person name="Abouelleil A."/>
            <person name="Alvarado L."/>
            <person name="Arachchi H.M."/>
            <person name="Berlin A.M."/>
            <person name="Chapman S.B."/>
            <person name="Dewar J."/>
            <person name="Goldberg J."/>
            <person name="Griggs A."/>
            <person name="Gujja S."/>
            <person name="Hansen M."/>
            <person name="Howarth C."/>
            <person name="Imamovic A."/>
            <person name="Larimer J."/>
            <person name="McCowan C."/>
            <person name="Murphy C."/>
            <person name="Neiman D."/>
            <person name="Pearson M."/>
            <person name="Priest M."/>
            <person name="Roberts A."/>
            <person name="Saif S."/>
            <person name="Shea T."/>
            <person name="Sisk P."/>
            <person name="Sykes S."/>
            <person name="Wortman J."/>
            <person name="Nusbaum C."/>
            <person name="Birren B."/>
        </authorList>
    </citation>
    <scope>NUCLEOTIDE SEQUENCE [LARGE SCALE GENOMIC DNA]</scope>
    <source>
        <strain evidence="2 3">FCH/4</strain>
    </source>
</reference>
<feature type="compositionally biased region" description="Low complexity" evidence="1">
    <location>
        <begin position="11"/>
        <end position="23"/>
    </location>
</feature>
<protein>
    <submittedName>
        <fullName evidence="2">Uncharacterized protein</fullName>
    </submittedName>
</protein>
<gene>
    <name evidence="2" type="ORF">PFFCH_00772</name>
</gene>
<feature type="region of interest" description="Disordered" evidence="1">
    <location>
        <begin position="72"/>
        <end position="110"/>
    </location>
</feature>
<evidence type="ECO:0000256" key="1">
    <source>
        <dbReference type="SAM" id="MobiDB-lite"/>
    </source>
</evidence>
<reference evidence="2 3" key="1">
    <citation type="submission" date="2013-02" db="EMBL/GenBank/DDBJ databases">
        <title>The Genome Annotation of Plasmodium falciparum FCH/4.</title>
        <authorList>
            <consortium name="The Broad Institute Genome Sequencing Platform"/>
            <consortium name="The Broad Institute Genome Sequencing Center for Infectious Disease"/>
            <person name="Neafsey D."/>
            <person name="Hoffman S."/>
            <person name="Volkman S."/>
            <person name="Rosenthal P."/>
            <person name="Walker B."/>
            <person name="Young S.K."/>
            <person name="Zeng Q."/>
            <person name="Gargeya S."/>
            <person name="Fitzgerald M."/>
            <person name="Haas B."/>
            <person name="Abouelleil A."/>
            <person name="Allen A.W."/>
            <person name="Alvarado L."/>
            <person name="Arachchi H.M."/>
            <person name="Berlin A.M."/>
            <person name="Chapman S.B."/>
            <person name="Gainer-Dewar J."/>
            <person name="Goldberg J."/>
            <person name="Griggs A."/>
            <person name="Gujja S."/>
            <person name="Hansen M."/>
            <person name="Howarth C."/>
            <person name="Imamovic A."/>
            <person name="Ireland A."/>
            <person name="Larimer J."/>
            <person name="McCowan C."/>
            <person name="Murphy C."/>
            <person name="Pearson M."/>
            <person name="Poon T.W."/>
            <person name="Priest M."/>
            <person name="Roberts A."/>
            <person name="Saif S."/>
            <person name="Shea T."/>
            <person name="Sisk P."/>
            <person name="Sykes S."/>
            <person name="Wortman J."/>
            <person name="Nusbaum C."/>
            <person name="Birren B."/>
        </authorList>
    </citation>
    <scope>NUCLEOTIDE SEQUENCE [LARGE SCALE GENOMIC DNA]</scope>
    <source>
        <strain evidence="2 3">FCH/4</strain>
    </source>
</reference>
<evidence type="ECO:0000313" key="2">
    <source>
        <dbReference type="EMBL" id="ETW31806.1"/>
    </source>
</evidence>
<organism evidence="2 3">
    <name type="scientific">Plasmodium falciparum FCH/4</name>
    <dbReference type="NCBI Taxonomy" id="1036724"/>
    <lineage>
        <taxon>Eukaryota</taxon>
        <taxon>Sar</taxon>
        <taxon>Alveolata</taxon>
        <taxon>Apicomplexa</taxon>
        <taxon>Aconoidasida</taxon>
        <taxon>Haemosporida</taxon>
        <taxon>Plasmodiidae</taxon>
        <taxon>Plasmodium</taxon>
        <taxon>Plasmodium (Laverania)</taxon>
    </lineage>
</organism>
<sequence length="110" mass="13014">MITRKRKVKLDNNNNISSYINNDVNKKKNSYKNNEENPYSKRKKKINEDEHRNSSTCDVNYNKCYNDKNYFTDENISDDEHNTCDNDSELSDLNDDDYVYGKRSDASSSY</sequence>
<dbReference type="Proteomes" id="UP000030656">
    <property type="component" value="Unassembled WGS sequence"/>
</dbReference>
<feature type="compositionally biased region" description="Acidic residues" evidence="1">
    <location>
        <begin position="86"/>
        <end position="98"/>
    </location>
</feature>
<feature type="region of interest" description="Disordered" evidence="1">
    <location>
        <begin position="1"/>
        <end position="58"/>
    </location>
</feature>